<proteinExistence type="predicted"/>
<evidence type="ECO:0000259" key="2">
    <source>
        <dbReference type="PROSITE" id="PS50883"/>
    </source>
</evidence>
<dbReference type="CDD" id="cd01948">
    <property type="entry name" value="EAL"/>
    <property type="match status" value="1"/>
</dbReference>
<dbReference type="InterPro" id="IPR000160">
    <property type="entry name" value="GGDEF_dom"/>
</dbReference>
<dbReference type="InterPro" id="IPR043128">
    <property type="entry name" value="Rev_trsase/Diguanyl_cyclase"/>
</dbReference>
<keyword evidence="1" id="KW-0175">Coiled coil</keyword>
<evidence type="ECO:0000313" key="5">
    <source>
        <dbReference type="Proteomes" id="UP001589814"/>
    </source>
</evidence>
<name>A0ABV6G2I7_9GAMM</name>
<dbReference type="SMART" id="SM00052">
    <property type="entry name" value="EAL"/>
    <property type="match status" value="1"/>
</dbReference>
<feature type="coiled-coil region" evidence="1">
    <location>
        <begin position="13"/>
        <end position="47"/>
    </location>
</feature>
<feature type="domain" description="EAL" evidence="2">
    <location>
        <begin position="381"/>
        <end position="634"/>
    </location>
</feature>
<dbReference type="NCBIfam" id="TIGR00254">
    <property type="entry name" value="GGDEF"/>
    <property type="match status" value="1"/>
</dbReference>
<dbReference type="PROSITE" id="PS50883">
    <property type="entry name" value="EAL"/>
    <property type="match status" value="1"/>
</dbReference>
<dbReference type="SUPFAM" id="SSF55073">
    <property type="entry name" value="Nucleotide cyclase"/>
    <property type="match status" value="1"/>
</dbReference>
<protein>
    <submittedName>
        <fullName evidence="4">Bifunctional diguanylate cyclase/phosphodiesterase</fullName>
    </submittedName>
</protein>
<dbReference type="EMBL" id="JBHLVX010000023">
    <property type="protein sequence ID" value="MFC0267790.1"/>
    <property type="molecule type" value="Genomic_DNA"/>
</dbReference>
<sequence length="640" mass="72572">MTKEPANDSHTLIMQLKERLKREQDLRRDAERDAAQVRDRFQRERLKLQAITDIAATHEHEEPLRWASHIALATLTRQTCWCHCRAYYFPFEAQGRSQAFATTDGHASPLDHESTLLTPSALEWLDSNEPLTLYQDRLTQRPCGTTEPNWPESLPRRCLYTIGLDGEGFGGFELFGWQEDEDPDFSNELMQSLARELAHIYKSERDRHSMEQMAYQDPLTGLGNRAAFFRDLDNLATQQQRLALVYIDIDGFREINDECGHDIGDLYLCRIAMRLCDEPHRLSVSRLGSDEFMVLLSLEASPQPALELAEALLQRLRQPIVIEDHLIEPGISAGLAIYPDDANTVHTLFYAADLAIYRAHESGGNTLRRFDADIANSTKERKQLAQQVRQAVNSDEFETWFQPIIGADRRIVGAEALLRWTAPQAPGPAEFVPVLERQGLMRSVGYQTLARVMARAAQWRREGLHFEHISVNVSPAQLREPVFVDQVATLLRETGLPAYCLILEITESLFISAERPVLGRLANLRRMGVKLALDDFGTGYSSLGYLQWMPLDILKIDKSFVARLDGEPARRDITIVRAIIRIARACGLSVVAEGIETEVVARRLVSLGAHYLQGYHFSRPVAETAMRALLREHKPSGKQR</sequence>
<dbReference type="SMART" id="SM00267">
    <property type="entry name" value="GGDEF"/>
    <property type="match status" value="1"/>
</dbReference>
<dbReference type="InterPro" id="IPR029787">
    <property type="entry name" value="Nucleotide_cyclase"/>
</dbReference>
<dbReference type="RefSeq" id="WP_169433472.1">
    <property type="nucleotide sequence ID" value="NZ_JBHLVX010000023.1"/>
</dbReference>
<organism evidence="4 5">
    <name type="scientific">Kushneria aurantia</name>
    <dbReference type="NCBI Taxonomy" id="504092"/>
    <lineage>
        <taxon>Bacteria</taxon>
        <taxon>Pseudomonadati</taxon>
        <taxon>Pseudomonadota</taxon>
        <taxon>Gammaproteobacteria</taxon>
        <taxon>Oceanospirillales</taxon>
        <taxon>Halomonadaceae</taxon>
        <taxon>Kushneria</taxon>
    </lineage>
</organism>
<dbReference type="PANTHER" id="PTHR33121">
    <property type="entry name" value="CYCLIC DI-GMP PHOSPHODIESTERASE PDEF"/>
    <property type="match status" value="1"/>
</dbReference>
<evidence type="ECO:0000313" key="4">
    <source>
        <dbReference type="EMBL" id="MFC0267790.1"/>
    </source>
</evidence>
<dbReference type="SUPFAM" id="SSF141868">
    <property type="entry name" value="EAL domain-like"/>
    <property type="match status" value="1"/>
</dbReference>
<dbReference type="Gene3D" id="3.30.70.270">
    <property type="match status" value="1"/>
</dbReference>
<gene>
    <name evidence="4" type="ORF">ACFFHW_07270</name>
</gene>
<feature type="coiled-coil region" evidence="1">
    <location>
        <begin position="367"/>
        <end position="394"/>
    </location>
</feature>
<feature type="domain" description="GGDEF" evidence="3">
    <location>
        <begin position="240"/>
        <end position="372"/>
    </location>
</feature>
<dbReference type="Proteomes" id="UP001589814">
    <property type="component" value="Unassembled WGS sequence"/>
</dbReference>
<accession>A0ABV6G2I7</accession>
<evidence type="ECO:0000259" key="3">
    <source>
        <dbReference type="PROSITE" id="PS50887"/>
    </source>
</evidence>
<dbReference type="Pfam" id="PF00990">
    <property type="entry name" value="GGDEF"/>
    <property type="match status" value="1"/>
</dbReference>
<dbReference type="InterPro" id="IPR050706">
    <property type="entry name" value="Cyclic-di-GMP_PDE-like"/>
</dbReference>
<evidence type="ECO:0000256" key="1">
    <source>
        <dbReference type="SAM" id="Coils"/>
    </source>
</evidence>
<dbReference type="InterPro" id="IPR035919">
    <property type="entry name" value="EAL_sf"/>
</dbReference>
<dbReference type="PANTHER" id="PTHR33121:SF70">
    <property type="entry name" value="SIGNALING PROTEIN YKOW"/>
    <property type="match status" value="1"/>
</dbReference>
<dbReference type="Gene3D" id="3.20.20.450">
    <property type="entry name" value="EAL domain"/>
    <property type="match status" value="1"/>
</dbReference>
<dbReference type="Pfam" id="PF00563">
    <property type="entry name" value="EAL"/>
    <property type="match status" value="1"/>
</dbReference>
<comment type="caution">
    <text evidence="4">The sequence shown here is derived from an EMBL/GenBank/DDBJ whole genome shotgun (WGS) entry which is preliminary data.</text>
</comment>
<dbReference type="PROSITE" id="PS50887">
    <property type="entry name" value="GGDEF"/>
    <property type="match status" value="1"/>
</dbReference>
<dbReference type="CDD" id="cd01949">
    <property type="entry name" value="GGDEF"/>
    <property type="match status" value="1"/>
</dbReference>
<keyword evidence="5" id="KW-1185">Reference proteome</keyword>
<dbReference type="InterPro" id="IPR001633">
    <property type="entry name" value="EAL_dom"/>
</dbReference>
<reference evidence="4 5" key="1">
    <citation type="submission" date="2024-09" db="EMBL/GenBank/DDBJ databases">
        <authorList>
            <person name="Sun Q."/>
            <person name="Mori K."/>
        </authorList>
    </citation>
    <scope>NUCLEOTIDE SEQUENCE [LARGE SCALE GENOMIC DNA]</scope>
    <source>
        <strain evidence="4 5">CCM 7415</strain>
    </source>
</reference>